<dbReference type="FunFam" id="2.40.10.10:FF:000146">
    <property type="entry name" value="Serine protease 53"/>
    <property type="match status" value="1"/>
</dbReference>
<evidence type="ECO:0000259" key="10">
    <source>
        <dbReference type="PROSITE" id="PS50240"/>
    </source>
</evidence>
<dbReference type="EMBL" id="OC857906">
    <property type="protein sequence ID" value="CAD7625802.1"/>
    <property type="molecule type" value="Genomic_DNA"/>
</dbReference>
<dbReference type="InterPro" id="IPR033116">
    <property type="entry name" value="TRYPSIN_SER"/>
</dbReference>
<dbReference type="Pfam" id="PF00089">
    <property type="entry name" value="Trypsin"/>
    <property type="match status" value="1"/>
</dbReference>
<dbReference type="CDD" id="cd00190">
    <property type="entry name" value="Tryp_SPc"/>
    <property type="match status" value="1"/>
</dbReference>
<evidence type="ECO:0000256" key="2">
    <source>
        <dbReference type="ARBA" id="ARBA00022525"/>
    </source>
</evidence>
<dbReference type="InterPro" id="IPR001314">
    <property type="entry name" value="Peptidase_S1A"/>
</dbReference>
<dbReference type="Proteomes" id="UP000759131">
    <property type="component" value="Unassembled WGS sequence"/>
</dbReference>
<dbReference type="PROSITE" id="PS00134">
    <property type="entry name" value="TRYPSIN_HIS"/>
    <property type="match status" value="1"/>
</dbReference>
<dbReference type="SUPFAM" id="SSF50494">
    <property type="entry name" value="Trypsin-like serine proteases"/>
    <property type="match status" value="1"/>
</dbReference>
<evidence type="ECO:0000256" key="1">
    <source>
        <dbReference type="ARBA" id="ARBA00004613"/>
    </source>
</evidence>
<evidence type="ECO:0000256" key="6">
    <source>
        <dbReference type="ARBA" id="ARBA00022825"/>
    </source>
</evidence>
<feature type="domain" description="Peptidase S1" evidence="10">
    <location>
        <begin position="18"/>
        <end position="246"/>
    </location>
</feature>
<name>A0A7R9KM99_9ACAR</name>
<keyword evidence="6 9" id="KW-0720">Serine protease</keyword>
<dbReference type="GO" id="GO:0006508">
    <property type="term" value="P:proteolysis"/>
    <property type="evidence" value="ECO:0007669"/>
    <property type="project" value="UniProtKB-KW"/>
</dbReference>
<dbReference type="PANTHER" id="PTHR24250">
    <property type="entry name" value="CHYMOTRYPSIN-RELATED"/>
    <property type="match status" value="1"/>
</dbReference>
<dbReference type="GO" id="GO:0004252">
    <property type="term" value="F:serine-type endopeptidase activity"/>
    <property type="evidence" value="ECO:0007669"/>
    <property type="project" value="InterPro"/>
</dbReference>
<dbReference type="InterPro" id="IPR043504">
    <property type="entry name" value="Peptidase_S1_PA_chymotrypsin"/>
</dbReference>
<keyword evidence="12" id="KW-1185">Reference proteome</keyword>
<comment type="subcellular location">
    <subcellularLocation>
        <location evidence="1">Secreted</location>
    </subcellularLocation>
</comment>
<evidence type="ECO:0000256" key="4">
    <source>
        <dbReference type="ARBA" id="ARBA00022729"/>
    </source>
</evidence>
<keyword evidence="3 9" id="KW-0645">Protease</keyword>
<keyword evidence="8" id="KW-1015">Disulfide bond</keyword>
<keyword evidence="5 9" id="KW-0378">Hydrolase</keyword>
<accession>A0A7R9KM99</accession>
<protein>
    <recommendedName>
        <fullName evidence="10">Peptidase S1 domain-containing protein</fullName>
    </recommendedName>
</protein>
<dbReference type="PROSITE" id="PS00135">
    <property type="entry name" value="TRYPSIN_SER"/>
    <property type="match status" value="1"/>
</dbReference>
<organism evidence="11">
    <name type="scientific">Medioppia subpectinata</name>
    <dbReference type="NCBI Taxonomy" id="1979941"/>
    <lineage>
        <taxon>Eukaryota</taxon>
        <taxon>Metazoa</taxon>
        <taxon>Ecdysozoa</taxon>
        <taxon>Arthropoda</taxon>
        <taxon>Chelicerata</taxon>
        <taxon>Arachnida</taxon>
        <taxon>Acari</taxon>
        <taxon>Acariformes</taxon>
        <taxon>Sarcoptiformes</taxon>
        <taxon>Oribatida</taxon>
        <taxon>Brachypylina</taxon>
        <taxon>Oppioidea</taxon>
        <taxon>Oppiidae</taxon>
        <taxon>Medioppia</taxon>
    </lineage>
</organism>
<gene>
    <name evidence="11" type="ORF">OSB1V03_LOCUS6235</name>
</gene>
<evidence type="ECO:0000313" key="12">
    <source>
        <dbReference type="Proteomes" id="UP000759131"/>
    </source>
</evidence>
<keyword evidence="7" id="KW-0865">Zymogen</keyword>
<evidence type="ECO:0000256" key="3">
    <source>
        <dbReference type="ARBA" id="ARBA00022670"/>
    </source>
</evidence>
<dbReference type="OrthoDB" id="5597713at2759"/>
<keyword evidence="4" id="KW-0732">Signal</keyword>
<proteinExistence type="predicted"/>
<evidence type="ECO:0000256" key="7">
    <source>
        <dbReference type="ARBA" id="ARBA00023145"/>
    </source>
</evidence>
<evidence type="ECO:0000256" key="9">
    <source>
        <dbReference type="RuleBase" id="RU363034"/>
    </source>
</evidence>
<feature type="non-terminal residue" evidence="11">
    <location>
        <position position="1"/>
    </location>
</feature>
<dbReference type="InterPro" id="IPR001254">
    <property type="entry name" value="Trypsin_dom"/>
</dbReference>
<evidence type="ECO:0000313" key="11">
    <source>
        <dbReference type="EMBL" id="CAD7625802.1"/>
    </source>
</evidence>
<feature type="non-terminal residue" evidence="11">
    <location>
        <position position="257"/>
    </location>
</feature>
<dbReference type="GO" id="GO:0005576">
    <property type="term" value="C:extracellular region"/>
    <property type="evidence" value="ECO:0007669"/>
    <property type="project" value="UniProtKB-SubCell"/>
</dbReference>
<dbReference type="PROSITE" id="PS50240">
    <property type="entry name" value="TRYPSIN_DOM"/>
    <property type="match status" value="1"/>
</dbReference>
<dbReference type="InterPro" id="IPR018114">
    <property type="entry name" value="TRYPSIN_HIS"/>
</dbReference>
<sequence>TAFGLWKHSCGESSVNRIANGDSTATGEWPWVVKLKFCNMESCSNCGGSLISDQWVLTAAHCTTTTDKYIKAIFGGDDLTTQRNITVYPTQQNIYTHEKYNEDNKSIHNDIALIKLDDKLDLNINIQPICLSSNIILPDNPTCVAIGWGRTESDKPSKTLQKVKLPMVQNKKCDIQLCAKNTERANADVCKGDSGGPLSCQMGQGTWVQTGIASYVDGSRDCGMARKPSVFTRVSAYIDWIDAITAEPKLFRDKNNG</sequence>
<dbReference type="InterPro" id="IPR009003">
    <property type="entry name" value="Peptidase_S1_PA"/>
</dbReference>
<evidence type="ECO:0000256" key="5">
    <source>
        <dbReference type="ARBA" id="ARBA00022801"/>
    </source>
</evidence>
<dbReference type="SMART" id="SM00020">
    <property type="entry name" value="Tryp_SPc"/>
    <property type="match status" value="1"/>
</dbReference>
<dbReference type="AlphaFoldDB" id="A0A7R9KM99"/>
<dbReference type="PRINTS" id="PR00722">
    <property type="entry name" value="CHYMOTRYPSIN"/>
</dbReference>
<dbReference type="PANTHER" id="PTHR24250:SF30">
    <property type="entry name" value="SERINE PROTEASE 38"/>
    <property type="match status" value="1"/>
</dbReference>
<evidence type="ECO:0000256" key="8">
    <source>
        <dbReference type="ARBA" id="ARBA00023157"/>
    </source>
</evidence>
<dbReference type="EMBL" id="CAJPIZ010003331">
    <property type="protein sequence ID" value="CAG2106232.1"/>
    <property type="molecule type" value="Genomic_DNA"/>
</dbReference>
<keyword evidence="2" id="KW-0964">Secreted</keyword>
<dbReference type="Gene3D" id="2.40.10.10">
    <property type="entry name" value="Trypsin-like serine proteases"/>
    <property type="match status" value="1"/>
</dbReference>
<reference evidence="11" key="1">
    <citation type="submission" date="2020-11" db="EMBL/GenBank/DDBJ databases">
        <authorList>
            <person name="Tran Van P."/>
        </authorList>
    </citation>
    <scope>NUCLEOTIDE SEQUENCE</scope>
</reference>